<feature type="region of interest" description="Disordered" evidence="1">
    <location>
        <begin position="1"/>
        <end position="20"/>
    </location>
</feature>
<keyword evidence="3" id="KW-1185">Reference proteome</keyword>
<evidence type="ECO:0000256" key="1">
    <source>
        <dbReference type="SAM" id="MobiDB-lite"/>
    </source>
</evidence>
<name>A0A0W0IAD9_PSEVI</name>
<dbReference type="EMBL" id="LKEJ01000052">
    <property type="protein sequence ID" value="KTB70095.1"/>
    <property type="molecule type" value="Genomic_DNA"/>
</dbReference>
<dbReference type="AlphaFoldDB" id="A0A0W0IAD9"/>
<comment type="caution">
    <text evidence="2">The sequence shown here is derived from an EMBL/GenBank/DDBJ whole genome shotgun (WGS) entry which is preliminary data.</text>
</comment>
<proteinExistence type="predicted"/>
<reference evidence="2 3" key="1">
    <citation type="submission" date="2015-09" db="EMBL/GenBank/DDBJ databases">
        <title>Genome sequence of ICMP 13104.</title>
        <authorList>
            <person name="Visnovsky S."/>
            <person name="Lu A."/>
            <person name="Panda P."/>
            <person name="Pitman A."/>
        </authorList>
    </citation>
    <scope>NUCLEOTIDE SEQUENCE [LARGE SCALE GENOMIC DNA]</scope>
    <source>
        <strain evidence="2 3">ICMP 13104</strain>
    </source>
</reference>
<organism evidence="2 3">
    <name type="scientific">Pseudomonas viridiflava ICMP 13104</name>
    <dbReference type="NCBI Taxonomy" id="1198305"/>
    <lineage>
        <taxon>Bacteria</taxon>
        <taxon>Pseudomonadati</taxon>
        <taxon>Pseudomonadota</taxon>
        <taxon>Gammaproteobacteria</taxon>
        <taxon>Pseudomonadales</taxon>
        <taxon>Pseudomonadaceae</taxon>
        <taxon>Pseudomonas</taxon>
    </lineage>
</organism>
<sequence>MFKSAERFERWPGCQSGMSAPSCQHIALVNQRPLTQFWRRFIASVQSQIELTVFQIIGKTKGMFVQQCQAGIWGQAPKRR</sequence>
<feature type="compositionally biased region" description="Basic and acidic residues" evidence="1">
    <location>
        <begin position="1"/>
        <end position="10"/>
    </location>
</feature>
<accession>A0A0W0IAD9</accession>
<evidence type="ECO:0000313" key="2">
    <source>
        <dbReference type="EMBL" id="KTB70095.1"/>
    </source>
</evidence>
<evidence type="ECO:0000313" key="3">
    <source>
        <dbReference type="Proteomes" id="UP000053048"/>
    </source>
</evidence>
<dbReference type="Proteomes" id="UP000053048">
    <property type="component" value="Unassembled WGS sequence"/>
</dbReference>
<gene>
    <name evidence="2" type="ORF">AO067_24720</name>
</gene>
<protein>
    <submittedName>
        <fullName evidence="2">Uncharacterized protein</fullName>
    </submittedName>
</protein>